<protein>
    <submittedName>
        <fullName evidence="15">Predicted ferric reductase</fullName>
    </submittedName>
</protein>
<evidence type="ECO:0000256" key="2">
    <source>
        <dbReference type="ARBA" id="ARBA00004141"/>
    </source>
</evidence>
<keyword evidence="10" id="KW-0408">Iron</keyword>
<dbReference type="GO" id="GO:0016020">
    <property type="term" value="C:membrane"/>
    <property type="evidence" value="ECO:0007669"/>
    <property type="project" value="UniProtKB-SubCell"/>
</dbReference>
<proteinExistence type="predicted"/>
<dbReference type="InterPro" id="IPR013130">
    <property type="entry name" value="Fe3_Rdtase_TM_dom"/>
</dbReference>
<keyword evidence="4 13" id="KW-0812">Transmembrane</keyword>
<dbReference type="InterPro" id="IPR017938">
    <property type="entry name" value="Riboflavin_synthase-like_b-brl"/>
</dbReference>
<feature type="transmembrane region" description="Helical" evidence="13">
    <location>
        <begin position="131"/>
        <end position="151"/>
    </location>
</feature>
<dbReference type="GO" id="GO:0050660">
    <property type="term" value="F:flavin adenine dinucleotide binding"/>
    <property type="evidence" value="ECO:0007669"/>
    <property type="project" value="TreeGrafter"/>
</dbReference>
<comment type="subcellular location">
    <subcellularLocation>
        <location evidence="2">Membrane</location>
        <topology evidence="2">Multi-pass membrane protein</topology>
    </subcellularLocation>
</comment>
<feature type="transmembrane region" description="Helical" evidence="13">
    <location>
        <begin position="53"/>
        <end position="70"/>
    </location>
</feature>
<evidence type="ECO:0000256" key="11">
    <source>
        <dbReference type="ARBA" id="ARBA00023014"/>
    </source>
</evidence>
<sequence>MRHATVDRAIARVLLLGGVATLVVTTSIAYRSLGELTGYLTDPLTPRLQEADATGLWSANLMLLQVLLLARLPWLERAWGRQVLTRWHRHLGTWSVWLMLLHVLLFVVQRVSHEPERTGSALYRLFVTEPWMWAASLGTVMVLLVVVSSILEVRRRLRYETWHLLHLWAYVGMAMALPHQLVGQELGRGWTGVYWWSLYLVALAGLVWFRVLVPLHRTWRSDLRVDRVRQEQAGVVSIEMTGRHLDELGAQPGQFLVWRFLAGRAGLRGHPYSLSSAPSGGRLRVTVSTDGDGGRHAAGLRPGTRVAVEGPYGALGDLPRRHPRLLLLAAGVGITPFRALVEGGRFAPGEVTLLHRVPDARHVLLGDELDELAAQRRMDMTVLSGPRRAHGSWLPEGVDGSDHEVLLRLVPDLLECDVVVCGPFGWSAAVRRAARAAGVADRDVHTEEFGW</sequence>
<reference evidence="16" key="1">
    <citation type="submission" date="2016-10" db="EMBL/GenBank/DDBJ databases">
        <authorList>
            <person name="Varghese N."/>
            <person name="Submissions S."/>
        </authorList>
    </citation>
    <scope>NUCLEOTIDE SEQUENCE [LARGE SCALE GENOMIC DNA]</scope>
    <source>
        <strain evidence="16">DSM 22017</strain>
    </source>
</reference>
<keyword evidence="3" id="KW-0285">Flavoprotein</keyword>
<evidence type="ECO:0000256" key="5">
    <source>
        <dbReference type="ARBA" id="ARBA00022714"/>
    </source>
</evidence>
<evidence type="ECO:0000256" key="8">
    <source>
        <dbReference type="ARBA" id="ARBA00022989"/>
    </source>
</evidence>
<dbReference type="InterPro" id="IPR001433">
    <property type="entry name" value="OxRdtase_FAD/NAD-bd"/>
</dbReference>
<dbReference type="PROSITE" id="PS51384">
    <property type="entry name" value="FAD_FR"/>
    <property type="match status" value="1"/>
</dbReference>
<dbReference type="InterPro" id="IPR039261">
    <property type="entry name" value="FNR_nucleotide-bd"/>
</dbReference>
<evidence type="ECO:0000256" key="10">
    <source>
        <dbReference type="ARBA" id="ARBA00023004"/>
    </source>
</evidence>
<evidence type="ECO:0000256" key="7">
    <source>
        <dbReference type="ARBA" id="ARBA00022827"/>
    </source>
</evidence>
<evidence type="ECO:0000313" key="16">
    <source>
        <dbReference type="Proteomes" id="UP000198742"/>
    </source>
</evidence>
<feature type="transmembrane region" description="Helical" evidence="13">
    <location>
        <begin position="193"/>
        <end position="213"/>
    </location>
</feature>
<organism evidence="15 16">
    <name type="scientific">Nocardioides exalbidus</name>
    <dbReference type="NCBI Taxonomy" id="402596"/>
    <lineage>
        <taxon>Bacteria</taxon>
        <taxon>Bacillati</taxon>
        <taxon>Actinomycetota</taxon>
        <taxon>Actinomycetes</taxon>
        <taxon>Propionibacteriales</taxon>
        <taxon>Nocardioidaceae</taxon>
        <taxon>Nocardioides</taxon>
    </lineage>
</organism>
<comment type="cofactor">
    <cofactor evidence="1">
        <name>FAD</name>
        <dbReference type="ChEBI" id="CHEBI:57692"/>
    </cofactor>
</comment>
<dbReference type="AlphaFoldDB" id="A0A1H4JZD7"/>
<keyword evidence="11" id="KW-0411">Iron-sulfur</keyword>
<feature type="domain" description="FAD-binding FR-type" evidence="14">
    <location>
        <begin position="218"/>
        <end position="318"/>
    </location>
</feature>
<dbReference type="PANTHER" id="PTHR47354">
    <property type="entry name" value="NADH OXIDOREDUCTASE HCR"/>
    <property type="match status" value="1"/>
</dbReference>
<dbReference type="GO" id="GO:0016491">
    <property type="term" value="F:oxidoreductase activity"/>
    <property type="evidence" value="ECO:0007669"/>
    <property type="project" value="UniProtKB-KW"/>
</dbReference>
<dbReference type="GO" id="GO:0051537">
    <property type="term" value="F:2 iron, 2 sulfur cluster binding"/>
    <property type="evidence" value="ECO:0007669"/>
    <property type="project" value="UniProtKB-KW"/>
</dbReference>
<dbReference type="InterPro" id="IPR050415">
    <property type="entry name" value="MRET"/>
</dbReference>
<dbReference type="SUPFAM" id="SSF63380">
    <property type="entry name" value="Riboflavin synthase domain-like"/>
    <property type="match status" value="1"/>
</dbReference>
<evidence type="ECO:0000256" key="4">
    <source>
        <dbReference type="ARBA" id="ARBA00022692"/>
    </source>
</evidence>
<keyword evidence="9" id="KW-0560">Oxidoreductase</keyword>
<dbReference type="Proteomes" id="UP000198742">
    <property type="component" value="Unassembled WGS sequence"/>
</dbReference>
<keyword evidence="8 13" id="KW-1133">Transmembrane helix</keyword>
<accession>A0A1H4JZD7</accession>
<feature type="transmembrane region" description="Helical" evidence="13">
    <location>
        <begin position="163"/>
        <end position="181"/>
    </location>
</feature>
<dbReference type="Gene3D" id="3.40.50.80">
    <property type="entry name" value="Nucleotide-binding domain of ferredoxin-NADP reductase (FNR) module"/>
    <property type="match status" value="1"/>
</dbReference>
<gene>
    <name evidence="15" type="ORF">SAMN04489844_0373</name>
</gene>
<dbReference type="InterPro" id="IPR017927">
    <property type="entry name" value="FAD-bd_FR_type"/>
</dbReference>
<evidence type="ECO:0000256" key="1">
    <source>
        <dbReference type="ARBA" id="ARBA00001974"/>
    </source>
</evidence>
<dbReference type="GO" id="GO:0046872">
    <property type="term" value="F:metal ion binding"/>
    <property type="evidence" value="ECO:0007669"/>
    <property type="project" value="UniProtKB-KW"/>
</dbReference>
<dbReference type="Pfam" id="PF01794">
    <property type="entry name" value="Ferric_reduct"/>
    <property type="match status" value="1"/>
</dbReference>
<dbReference type="Pfam" id="PF00175">
    <property type="entry name" value="NAD_binding_1"/>
    <property type="match status" value="1"/>
</dbReference>
<keyword evidence="6" id="KW-0479">Metal-binding</keyword>
<keyword evidence="7" id="KW-0274">FAD</keyword>
<keyword evidence="12 13" id="KW-0472">Membrane</keyword>
<evidence type="ECO:0000256" key="3">
    <source>
        <dbReference type="ARBA" id="ARBA00022630"/>
    </source>
</evidence>
<dbReference type="Gene3D" id="2.40.30.10">
    <property type="entry name" value="Translation factors"/>
    <property type="match status" value="1"/>
</dbReference>
<evidence type="ECO:0000313" key="15">
    <source>
        <dbReference type="EMBL" id="SEB51661.1"/>
    </source>
</evidence>
<dbReference type="RefSeq" id="WP_175539528.1">
    <property type="nucleotide sequence ID" value="NZ_FNRT01000002.1"/>
</dbReference>
<keyword evidence="16" id="KW-1185">Reference proteome</keyword>
<evidence type="ECO:0000256" key="6">
    <source>
        <dbReference type="ARBA" id="ARBA00022723"/>
    </source>
</evidence>
<keyword evidence="5" id="KW-0001">2Fe-2S</keyword>
<dbReference type="EMBL" id="FNRT01000002">
    <property type="protein sequence ID" value="SEB51661.1"/>
    <property type="molecule type" value="Genomic_DNA"/>
</dbReference>
<dbReference type="SUPFAM" id="SSF52343">
    <property type="entry name" value="Ferredoxin reductase-like, C-terminal NADP-linked domain"/>
    <property type="match status" value="1"/>
</dbReference>
<feature type="transmembrane region" description="Helical" evidence="13">
    <location>
        <begin position="91"/>
        <end position="111"/>
    </location>
</feature>
<dbReference type="PANTHER" id="PTHR47354:SF8">
    <property type="entry name" value="1,2-PHENYLACETYL-COA EPOXIDASE, SUBUNIT E"/>
    <property type="match status" value="1"/>
</dbReference>
<evidence type="ECO:0000256" key="12">
    <source>
        <dbReference type="ARBA" id="ARBA00023136"/>
    </source>
</evidence>
<evidence type="ECO:0000259" key="14">
    <source>
        <dbReference type="PROSITE" id="PS51384"/>
    </source>
</evidence>
<name>A0A1H4JZD7_9ACTN</name>
<dbReference type="STRING" id="402596.SAMN04489844_0373"/>
<evidence type="ECO:0000256" key="13">
    <source>
        <dbReference type="SAM" id="Phobius"/>
    </source>
</evidence>
<evidence type="ECO:0000256" key="9">
    <source>
        <dbReference type="ARBA" id="ARBA00023002"/>
    </source>
</evidence>